<evidence type="ECO:0000256" key="11">
    <source>
        <dbReference type="ARBA" id="ARBA00022771"/>
    </source>
</evidence>
<evidence type="ECO:0000256" key="5">
    <source>
        <dbReference type="ARBA" id="ARBA00012483"/>
    </source>
</evidence>
<keyword evidence="8 15" id="KW-0808">Transferase</keyword>
<dbReference type="InterPro" id="IPR013083">
    <property type="entry name" value="Znf_RING/FYVE/PHD"/>
</dbReference>
<dbReference type="InterPro" id="IPR016024">
    <property type="entry name" value="ARM-type_fold"/>
</dbReference>
<dbReference type="GO" id="GO:1990116">
    <property type="term" value="P:ribosome-associated ubiquitin-dependent protein catabolic process"/>
    <property type="evidence" value="ECO:0007669"/>
    <property type="project" value="UniProtKB-UniRule"/>
</dbReference>
<dbReference type="SUPFAM" id="SSF57850">
    <property type="entry name" value="RING/U-box"/>
    <property type="match status" value="1"/>
</dbReference>
<evidence type="ECO:0000256" key="7">
    <source>
        <dbReference type="ARBA" id="ARBA00022490"/>
    </source>
</evidence>
<dbReference type="GO" id="GO:0005829">
    <property type="term" value="C:cytosol"/>
    <property type="evidence" value="ECO:0007669"/>
    <property type="project" value="UniProtKB-SubCell"/>
</dbReference>
<dbReference type="PANTHER" id="PTHR12389:SF0">
    <property type="entry name" value="E3 UBIQUITIN-PROTEIN LIGASE LISTERIN"/>
    <property type="match status" value="1"/>
</dbReference>
<dbReference type="PANTHER" id="PTHR12389">
    <property type="entry name" value="ZINC FINGER PROTEIN 294"/>
    <property type="match status" value="1"/>
</dbReference>
<evidence type="ECO:0000256" key="16">
    <source>
        <dbReference type="SAM" id="MobiDB-lite"/>
    </source>
</evidence>
<dbReference type="Pfam" id="PF22958">
    <property type="entry name" value="Ltn1_1st"/>
    <property type="match status" value="1"/>
</dbReference>
<keyword evidence="10" id="KW-0677">Repeat</keyword>
<dbReference type="InterPro" id="IPR054476">
    <property type="entry name" value="Ltn1_N"/>
</dbReference>
<dbReference type="PROSITE" id="PS50089">
    <property type="entry name" value="ZF_RING_2"/>
    <property type="match status" value="1"/>
</dbReference>
<evidence type="ECO:0000313" key="17">
    <source>
        <dbReference type="EnsemblMetazoa" id="AATE000915-PA.1"/>
    </source>
</evidence>
<dbReference type="GO" id="GO:1990112">
    <property type="term" value="C:RQC complex"/>
    <property type="evidence" value="ECO:0007669"/>
    <property type="project" value="UniProtKB-UniRule"/>
</dbReference>
<comment type="subcellular location">
    <subcellularLocation>
        <location evidence="2">Cytoplasm</location>
        <location evidence="2">Cytosol</location>
    </subcellularLocation>
</comment>
<evidence type="ECO:0000256" key="6">
    <source>
        <dbReference type="ARBA" id="ARBA00017157"/>
    </source>
</evidence>
<dbReference type="CDD" id="cd16491">
    <property type="entry name" value="RING-CH-C4HC3_LTN1"/>
    <property type="match status" value="1"/>
</dbReference>
<keyword evidence="7" id="KW-0963">Cytoplasm</keyword>
<evidence type="ECO:0000256" key="12">
    <source>
        <dbReference type="ARBA" id="ARBA00022786"/>
    </source>
</evidence>
<name>A0A182IKK9_ANOAO</name>
<reference evidence="17" key="1">
    <citation type="submission" date="2022-08" db="UniProtKB">
        <authorList>
            <consortium name="EnsemblMetazoa"/>
        </authorList>
    </citation>
    <scope>IDENTIFICATION</scope>
    <source>
        <strain evidence="17">EBRO</strain>
    </source>
</reference>
<sequence>MGGKRTKNNTKPSSSGRSAELLGTSVPTLFGFAALDSTSVVPGFVQIDANHGVDDVDPNLDDTLQIVLRKMLKKDPTTKTKALLEFTELINSAELEVVKAVLPFWPRLFVNLSTDAEHRVRETAQQAQAAIVSRAGKNIAPFLRQLAPAWISSQYDTYAPAASAASQSFGSAFPPGKVNEVFVFCENEILDYYTKNLTFHTAITLSNPKSHTPEECENKYQRVLIASLRGYALYLGKIPAENLKKSSEKNAKLLENAKFWTYHKHKTAAIRAAWFEVISALLQHASFLVEKHQAQVTTSVFQFLDETDPTVVSHVWSSIVLIQANLPGWHTHLNFDKAVFPKLWKLLKSGGGGNAACVYPHMLPLVSGFTREVLGAERLAKFYALFFDSMNEGLKVVQSSRADVSAVSQAYYEAFQYVVLQVLRDQALADGERAEFCLNLLEHHLIGVIAWCVTSEAACGKYVFQNMANLLDHWCQHSATYKLYEQLLVTFWERLYGVIKESVNCKDNGPTITDSHVDLVQNLKRTSHKRVKFAVEPATDHDAVDGGGSCPLTTGDHASRFENQLQLLVYRICQLYIAKITVEREEGYILQLEFLVRAFQCRELFVFLADGSENIKALFDTFARWLQDVKLQSEYIVELIMILYKYLDPQERIALLNKWIKMANKTVQSWIILRALSHPLCQEPNIKLFLAQPEVTNTIANCAVGVASGNTKDNMILLQKCFFVASNGEILIDEGTCRKIIETVAAPLDEPAMQELHDGCISFLAQIMPVICSDARLTELHRSLFCTLFEFSVQNVVCEHLSDDTLWEATTAWQDALSGEDVVLDGALVERCLGTVDKRLRALAASGEAANVLELLEKLAEITAKLLACSTEANTHDESARCQQVVAMLKELFAKSAAEEGTQTDAMARLAEYIELLRGKLTTKQTKSPSTLTMTSEQFATNMKSSLVRAVHVLGVVVKLSCRVKPKPLAPPKDAEANDKMEGSNDCEVMDVCEDEDEERVNEELLILRSWSELIYEKVLSVIYLATAGETILYNTEQLEPTVECLIIAVQEKLSLLLASVPPGILAEIKRKLFALSNEHGMLWAKSLGTLLVVDQYVEKESGPVLLYEDASTFTNHSEDLMAYINILQSLAAKMEPKCLPIGPNLFENYFDILVKLSSARCLIENHFSSNYNELNDRKIIGNCLIVLHELISRQTANKMLLYNCDLNNVDENKIFLDVEVANVLTVVLRYFPSELDISKWDFIRIALSSWTLSVSKSFSSFRSQNISLFIATLFRLFNGLMQFFHEERNRSSSDLLTNVIEEWDNVFAKDVNLVLLRAYIGIVNELDCKNKFDQYFVDTISSYVESLDFNFVLKANKLDAKTSLDDLISFALTNVQHWNKRVRFAATAMLKSLSIGLIQRDLDQLLKRTESSEQQQKGGEEPEDSWHLLQRFKPDLDQYEHLLGEFVSDYTYKATETDTASSPSSFKTVDDDKLQDTRSRCLSFLLLWDCILGICAKAPSELRSIYASWISRNKFEHLLLPVLFKLMPQEILRNPDSCAVYGQAMFSSLEWSQIKNPNVKLERYACHLYTQTLRHLPVIVRRWFNGMNHRHSTIVSKITANCVSGLLCQEEFQALVERKDRQDNMQIKVHSATRQVLAVYSIDEAKLELHITLPNNFPLGAVAVEGGKQIGGRLQSRQVVMQLSIFLTHQNGSIWDGLSLWKRNLDRKFEGVEECYVCYSVIHQDTCQLPKLSCKTCKKKFHGPCLYRWFSTSNKSTCPICRNIF</sequence>
<keyword evidence="12 15" id="KW-0833">Ubl conjugation pathway</keyword>
<dbReference type="InterPro" id="IPR054477">
    <property type="entry name" value="LTN1_E3_ligase_6th"/>
</dbReference>
<comment type="function">
    <text evidence="15">E3 ubiquitin-protein ligase. Component of the ribosome quality control complex (RQC), a ribosome-associated complex that mediates ubiquitination and extraction of incompletely synthesized nascent chains for proteasomal degradation.</text>
</comment>
<keyword evidence="9 15" id="KW-0479">Metal-binding</keyword>
<comment type="subunit">
    <text evidence="15">Component of the ribosome quality control complex (RQC).</text>
</comment>
<evidence type="ECO:0000256" key="8">
    <source>
        <dbReference type="ARBA" id="ARBA00022679"/>
    </source>
</evidence>
<proteinExistence type="inferred from homology"/>
<dbReference type="Pfam" id="PF23009">
    <property type="entry name" value="UBC_like"/>
    <property type="match status" value="1"/>
</dbReference>
<evidence type="ECO:0000256" key="14">
    <source>
        <dbReference type="ARBA" id="ARBA00032366"/>
    </source>
</evidence>
<comment type="pathway">
    <text evidence="3 15">Protein modification; protein ubiquitination.</text>
</comment>
<evidence type="ECO:0000256" key="1">
    <source>
        <dbReference type="ARBA" id="ARBA00000900"/>
    </source>
</evidence>
<dbReference type="VEuPathDB" id="VectorBase:AATE000915"/>
<dbReference type="InterPro" id="IPR011989">
    <property type="entry name" value="ARM-like"/>
</dbReference>
<comment type="catalytic activity">
    <reaction evidence="1 15">
        <text>S-ubiquitinyl-[E2 ubiquitin-conjugating enzyme]-L-cysteine + [acceptor protein]-L-lysine = [E2 ubiquitin-conjugating enzyme]-L-cysteine + N(6)-ubiquitinyl-[acceptor protein]-L-lysine.</text>
        <dbReference type="EC" id="2.3.2.27"/>
    </reaction>
</comment>
<dbReference type="InterPro" id="IPR054478">
    <property type="entry name" value="LTN1_UBC"/>
</dbReference>
<dbReference type="Gene3D" id="3.30.40.10">
    <property type="entry name" value="Zinc/RING finger domain, C3HC4 (zinc finger)"/>
    <property type="match status" value="1"/>
</dbReference>
<keyword evidence="13 15" id="KW-0862">Zinc</keyword>
<dbReference type="InterPro" id="IPR001841">
    <property type="entry name" value="Znf_RING"/>
</dbReference>
<dbReference type="STRING" id="41427.A0A182IKK9"/>
<accession>A0A182IKK9</accession>
<dbReference type="GO" id="GO:0008270">
    <property type="term" value="F:zinc ion binding"/>
    <property type="evidence" value="ECO:0007669"/>
    <property type="project" value="UniProtKB-KW"/>
</dbReference>
<evidence type="ECO:0000256" key="2">
    <source>
        <dbReference type="ARBA" id="ARBA00004514"/>
    </source>
</evidence>
<evidence type="ECO:0000256" key="3">
    <source>
        <dbReference type="ARBA" id="ARBA00004906"/>
    </source>
</evidence>
<evidence type="ECO:0000256" key="4">
    <source>
        <dbReference type="ARBA" id="ARBA00007997"/>
    </source>
</evidence>
<comment type="similarity">
    <text evidence="4 15">Belongs to the LTN1 family.</text>
</comment>
<dbReference type="InterPro" id="IPR039795">
    <property type="entry name" value="LTN1/Rkr1"/>
</dbReference>
<organism evidence="17">
    <name type="scientific">Anopheles atroparvus</name>
    <name type="common">European mosquito</name>
    <dbReference type="NCBI Taxonomy" id="41427"/>
    <lineage>
        <taxon>Eukaryota</taxon>
        <taxon>Metazoa</taxon>
        <taxon>Ecdysozoa</taxon>
        <taxon>Arthropoda</taxon>
        <taxon>Hexapoda</taxon>
        <taxon>Insecta</taxon>
        <taxon>Pterygota</taxon>
        <taxon>Neoptera</taxon>
        <taxon>Endopterygota</taxon>
        <taxon>Diptera</taxon>
        <taxon>Nematocera</taxon>
        <taxon>Culicoidea</taxon>
        <taxon>Culicidae</taxon>
        <taxon>Anophelinae</taxon>
        <taxon>Anopheles</taxon>
    </lineage>
</organism>
<evidence type="ECO:0000256" key="9">
    <source>
        <dbReference type="ARBA" id="ARBA00022723"/>
    </source>
</evidence>
<keyword evidence="11 15" id="KW-0863">Zinc-finger</keyword>
<dbReference type="FunFam" id="3.30.40.10:FF:000038">
    <property type="entry name" value="E3 ubiquitin-protein ligase listerin"/>
    <property type="match status" value="1"/>
</dbReference>
<dbReference type="EnsemblMetazoa" id="AATE000915-RA">
    <property type="protein sequence ID" value="AATE000915-PA.1"/>
    <property type="gene ID" value="AATE000915"/>
</dbReference>
<dbReference type="InterPro" id="IPR039804">
    <property type="entry name" value="RING-CH-C4HC3_LTN1"/>
</dbReference>
<dbReference type="SUPFAM" id="SSF48371">
    <property type="entry name" value="ARM repeat"/>
    <property type="match status" value="1"/>
</dbReference>
<dbReference type="GO" id="GO:0072344">
    <property type="term" value="P:rescue of stalled ribosome"/>
    <property type="evidence" value="ECO:0007669"/>
    <property type="project" value="UniProtKB-UniRule"/>
</dbReference>
<dbReference type="GO" id="GO:0043023">
    <property type="term" value="F:ribosomal large subunit binding"/>
    <property type="evidence" value="ECO:0007669"/>
    <property type="project" value="TreeGrafter"/>
</dbReference>
<dbReference type="GO" id="GO:0061630">
    <property type="term" value="F:ubiquitin protein ligase activity"/>
    <property type="evidence" value="ECO:0007669"/>
    <property type="project" value="UniProtKB-UniRule"/>
</dbReference>
<dbReference type="EC" id="2.3.2.27" evidence="5 15"/>
<feature type="region of interest" description="Disordered" evidence="16">
    <location>
        <begin position="1"/>
        <end position="20"/>
    </location>
</feature>
<protein>
    <recommendedName>
        <fullName evidence="6 15">E3 ubiquitin-protein ligase listerin</fullName>
        <ecNumber evidence="5 15">2.3.2.27</ecNumber>
    </recommendedName>
    <alternativeName>
        <fullName evidence="14 15">RING-type E3 ubiquitin transferase listerin</fullName>
    </alternativeName>
</protein>
<evidence type="ECO:0000256" key="10">
    <source>
        <dbReference type="ARBA" id="ARBA00022737"/>
    </source>
</evidence>
<dbReference type="Gene3D" id="1.25.10.10">
    <property type="entry name" value="Leucine-rich Repeat Variant"/>
    <property type="match status" value="1"/>
</dbReference>
<evidence type="ECO:0000256" key="13">
    <source>
        <dbReference type="ARBA" id="ARBA00022833"/>
    </source>
</evidence>
<evidence type="ECO:0000256" key="15">
    <source>
        <dbReference type="RuleBase" id="RU367090"/>
    </source>
</evidence>
<dbReference type="Pfam" id="PF22999">
    <property type="entry name" value="LTN1_E3_ligase_6th"/>
    <property type="match status" value="1"/>
</dbReference>